<evidence type="ECO:0000313" key="2">
    <source>
        <dbReference type="Proteomes" id="UP001596163"/>
    </source>
</evidence>
<dbReference type="EMBL" id="JBHSKS010000016">
    <property type="protein sequence ID" value="MFC5193280.1"/>
    <property type="molecule type" value="Genomic_DNA"/>
</dbReference>
<proteinExistence type="predicted"/>
<sequence length="563" mass="64251">MRVCFLILFAFLIVGVGHCPAQDFFRVNWNNPQGTSHQFRTFSSRGGAAELMDSVSVEFRSLGYLMHYWEEIEKKDTLTFQLQPGNQHSWKAIKQGNVPEEWWKKLGSPPLYYSGPYTWMETLVKSMENEGFPFAAVRIDSIETEDTYLTGVLELDKGPLILWDSLKVSGESRTTQKYLQLYSGLVPGKPFSQKEFESGVRRIRRSPYFQLDSIPYLGFQLKSAAPHFRLKDRRINVFDGVVGLIPNQNQPNSMLLTGDINLQLYHLGGKGRDISLHWQRPNFQSQNLDLSAKESYLFGSPLSFELDFSLLKQDTTFVNRGVSIEFGYSISEFGNIRFFNRRQAGDLIGGFESAEVLPSYLDFRWNSYGLGAAWNMLDDPIFPRKGSTIEAEFSIGNKNLVENTAIPGEVYQKFDKSSTQLQAKLHAEKHVYLTPVWGMWIRMKSGVLKNDNLFLNELSRLGGLRSIRGFNELYFFADRYAFLNFEQRLFFGKGSYLMAFGDFGVINNPFTSPQIDRPRSFGLGINLDTDGGLFSFVFGMGKSAFQPATISQSRIHFGYLARF</sequence>
<dbReference type="RefSeq" id="WP_377917071.1">
    <property type="nucleotide sequence ID" value="NZ_JBHSKS010000016.1"/>
</dbReference>
<organism evidence="1 2">
    <name type="scientific">Algoriphagus aquatilis</name>
    <dbReference type="NCBI Taxonomy" id="490186"/>
    <lineage>
        <taxon>Bacteria</taxon>
        <taxon>Pseudomonadati</taxon>
        <taxon>Bacteroidota</taxon>
        <taxon>Cytophagia</taxon>
        <taxon>Cytophagales</taxon>
        <taxon>Cyclobacteriaceae</taxon>
        <taxon>Algoriphagus</taxon>
    </lineage>
</organism>
<evidence type="ECO:0008006" key="3">
    <source>
        <dbReference type="Google" id="ProtNLM"/>
    </source>
</evidence>
<keyword evidence="2" id="KW-1185">Reference proteome</keyword>
<comment type="caution">
    <text evidence="1">The sequence shown here is derived from an EMBL/GenBank/DDBJ whole genome shotgun (WGS) entry which is preliminary data.</text>
</comment>
<dbReference type="Gene3D" id="2.40.160.50">
    <property type="entry name" value="membrane protein fhac: a member of the omp85/tpsb transporter family"/>
    <property type="match status" value="1"/>
</dbReference>
<accession>A0ABW0C107</accession>
<gene>
    <name evidence="1" type="ORF">ACFPIK_16025</name>
</gene>
<name>A0ABW0C107_9BACT</name>
<dbReference type="Proteomes" id="UP001596163">
    <property type="component" value="Unassembled WGS sequence"/>
</dbReference>
<evidence type="ECO:0000313" key="1">
    <source>
        <dbReference type="EMBL" id="MFC5193280.1"/>
    </source>
</evidence>
<reference evidence="2" key="1">
    <citation type="journal article" date="2019" name="Int. J. Syst. Evol. Microbiol.">
        <title>The Global Catalogue of Microorganisms (GCM) 10K type strain sequencing project: providing services to taxonomists for standard genome sequencing and annotation.</title>
        <authorList>
            <consortium name="The Broad Institute Genomics Platform"/>
            <consortium name="The Broad Institute Genome Sequencing Center for Infectious Disease"/>
            <person name="Wu L."/>
            <person name="Ma J."/>
        </authorList>
    </citation>
    <scope>NUCLEOTIDE SEQUENCE [LARGE SCALE GENOMIC DNA]</scope>
    <source>
        <strain evidence="2">CGMCC 1.7030</strain>
    </source>
</reference>
<protein>
    <recommendedName>
        <fullName evidence="3">Bacterial surface antigen (D15) domain-containing protein</fullName>
    </recommendedName>
</protein>